<feature type="non-terminal residue" evidence="1">
    <location>
        <position position="92"/>
    </location>
</feature>
<evidence type="ECO:0000313" key="1">
    <source>
        <dbReference type="EMBL" id="CAG8845337.1"/>
    </source>
</evidence>
<dbReference type="EMBL" id="CAJVQC010146279">
    <property type="protein sequence ID" value="CAG8845337.1"/>
    <property type="molecule type" value="Genomic_DNA"/>
</dbReference>
<accession>A0ACA9SQG7</accession>
<sequence>GKQIFSTTTSSNPSNTLQKNINANLINYNCKCLECSIPSFKNSSYVYNKDKQNVILQVCKKILSGIQMEHNRAELLYDRKPMTHNQISNYQD</sequence>
<name>A0ACA9SQG7_9GLOM</name>
<organism evidence="1 2">
    <name type="scientific">Racocetra persica</name>
    <dbReference type="NCBI Taxonomy" id="160502"/>
    <lineage>
        <taxon>Eukaryota</taxon>
        <taxon>Fungi</taxon>
        <taxon>Fungi incertae sedis</taxon>
        <taxon>Mucoromycota</taxon>
        <taxon>Glomeromycotina</taxon>
        <taxon>Glomeromycetes</taxon>
        <taxon>Diversisporales</taxon>
        <taxon>Gigasporaceae</taxon>
        <taxon>Racocetra</taxon>
    </lineage>
</organism>
<proteinExistence type="predicted"/>
<keyword evidence="2" id="KW-1185">Reference proteome</keyword>
<comment type="caution">
    <text evidence="1">The sequence shown here is derived from an EMBL/GenBank/DDBJ whole genome shotgun (WGS) entry which is preliminary data.</text>
</comment>
<dbReference type="Proteomes" id="UP000789920">
    <property type="component" value="Unassembled WGS sequence"/>
</dbReference>
<feature type="non-terminal residue" evidence="1">
    <location>
        <position position="1"/>
    </location>
</feature>
<reference evidence="1" key="1">
    <citation type="submission" date="2021-06" db="EMBL/GenBank/DDBJ databases">
        <authorList>
            <person name="Kallberg Y."/>
            <person name="Tangrot J."/>
            <person name="Rosling A."/>
        </authorList>
    </citation>
    <scope>NUCLEOTIDE SEQUENCE</scope>
    <source>
        <strain evidence="1">MA461A</strain>
    </source>
</reference>
<protein>
    <submittedName>
        <fullName evidence="1">4039_t:CDS:1</fullName>
    </submittedName>
</protein>
<evidence type="ECO:0000313" key="2">
    <source>
        <dbReference type="Proteomes" id="UP000789920"/>
    </source>
</evidence>
<gene>
    <name evidence="1" type="ORF">RPERSI_LOCUS33621</name>
</gene>